<dbReference type="Proteomes" id="UP000322055">
    <property type="component" value="Segment"/>
</dbReference>
<name>A0A5B9NJS6_9CAUD</name>
<protein>
    <recommendedName>
        <fullName evidence="4">Transmembrane protein</fullName>
    </recommendedName>
</protein>
<evidence type="ECO:0000313" key="3">
    <source>
        <dbReference type="Proteomes" id="UP000322055"/>
    </source>
</evidence>
<accession>A0A5B9NJS6</accession>
<keyword evidence="1" id="KW-0472">Membrane</keyword>
<keyword evidence="1" id="KW-0812">Transmembrane</keyword>
<keyword evidence="1" id="KW-1133">Transmembrane helix</keyword>
<sequence>MVRSLSMCEFDGVVDMVSWWIGLGVIIVIMGGALFVCWWLLMVALRMLE</sequence>
<organism evidence="2 3">
    <name type="scientific">Erwinia phage vB_EamM_TropicalSun</name>
    <dbReference type="NCBI Taxonomy" id="2591372"/>
    <lineage>
        <taxon>Viruses</taxon>
        <taxon>Duplodnaviria</taxon>
        <taxon>Heunggongvirae</taxon>
        <taxon>Uroviricota</taxon>
        <taxon>Caudoviricetes</taxon>
        <taxon>Lindbergviridae</taxon>
        <taxon>Myosmarvirus</taxon>
        <taxon>Myosmarvirus myosmar</taxon>
    </lineage>
</organism>
<proteinExistence type="predicted"/>
<evidence type="ECO:0000313" key="2">
    <source>
        <dbReference type="EMBL" id="QEG13879.1"/>
    </source>
</evidence>
<evidence type="ECO:0008006" key="4">
    <source>
        <dbReference type="Google" id="ProtNLM"/>
    </source>
</evidence>
<feature type="transmembrane region" description="Helical" evidence="1">
    <location>
        <begin position="20"/>
        <end position="45"/>
    </location>
</feature>
<dbReference type="EMBL" id="MN013090">
    <property type="protein sequence ID" value="QEG13879.1"/>
    <property type="molecule type" value="Genomic_DNA"/>
</dbReference>
<evidence type="ECO:0000256" key="1">
    <source>
        <dbReference type="SAM" id="Phobius"/>
    </source>
</evidence>
<gene>
    <name evidence="2" type="ORF">TROPICALSUN_90</name>
</gene>
<reference evidence="2 3" key="1">
    <citation type="submission" date="2019-06" db="EMBL/GenBank/DDBJ databases">
        <authorList>
            <person name="Handoko Y.A."/>
            <person name="Wardani A.K."/>
            <person name="Sutrisno A."/>
            <person name="Widjanarko S.B."/>
            <person name="Sharma R."/>
            <person name="Grose J.H."/>
        </authorList>
    </citation>
    <scope>NUCLEOTIDE SEQUENCE [LARGE SCALE GENOMIC DNA]</scope>
</reference>